<dbReference type="Proteomes" id="UP001164819">
    <property type="component" value="Chromosome"/>
</dbReference>
<dbReference type="RefSeq" id="WP_269307130.1">
    <property type="nucleotide sequence ID" value="NZ_CP098249.1"/>
</dbReference>
<dbReference type="EMBL" id="CP098251">
    <property type="protein sequence ID" value="WAV90914.1"/>
    <property type="molecule type" value="Genomic_DNA"/>
</dbReference>
<dbReference type="AlphaFoldDB" id="A0A9E9LM36"/>
<proteinExistence type="predicted"/>
<accession>A0A9E9LM36</accession>
<protein>
    <submittedName>
        <fullName evidence="1">Uncharacterized protein</fullName>
    </submittedName>
</protein>
<evidence type="ECO:0000313" key="1">
    <source>
        <dbReference type="EMBL" id="WAV90914.1"/>
    </source>
</evidence>
<name>A0A9E9LM36_9BURK</name>
<organism evidence="1">
    <name type="scientific">Oxalobacter aliiformigenes</name>
    <dbReference type="NCBI Taxonomy" id="2946593"/>
    <lineage>
        <taxon>Bacteria</taxon>
        <taxon>Pseudomonadati</taxon>
        <taxon>Pseudomonadota</taxon>
        <taxon>Betaproteobacteria</taxon>
        <taxon>Burkholderiales</taxon>
        <taxon>Oxalobacteraceae</taxon>
        <taxon>Oxalobacter</taxon>
    </lineage>
</organism>
<reference evidence="1" key="1">
    <citation type="journal article" date="2022" name="Front. Microbiol.">
        <title>New perspectives on an old grouping: The genomic and phenotypic variability of Oxalobacter formigenes and the implications for calcium oxalate stone prevention.</title>
        <authorList>
            <person name="Chmiel J.A."/>
            <person name="Carr C."/>
            <person name="Stuivenberg G.A."/>
            <person name="Venema R."/>
            <person name="Chanyi R.M."/>
            <person name="Al K.F."/>
            <person name="Giguere D."/>
            <person name="Say H."/>
            <person name="Akouris P.P."/>
            <person name="Dominguez Romero S.A."/>
            <person name="Kwong A."/>
            <person name="Tai V."/>
            <person name="Koval S.F."/>
            <person name="Razvi H."/>
            <person name="Bjazevic J."/>
            <person name="Burton J.P."/>
        </authorList>
    </citation>
    <scope>NUCLEOTIDE SEQUENCE</scope>
    <source>
        <strain evidence="1">OxK</strain>
    </source>
</reference>
<sequence length="122" mass="13727">MIESVFTDESGMSMEMSVIFYPSGYLQLQVADDGDDFCHVYDNPNSLAKDVSSLLDGDNAIGWYGNDPDAWLDVEKTPAIRYISMQNLPGYLKAFRNGEIDRAALWENEIAFYQALAEKRGL</sequence>
<gene>
    <name evidence="1" type="ORF">NB646_08790</name>
</gene>